<name>A0A8C3PV23_CHRPC</name>
<protein>
    <submittedName>
        <fullName evidence="4">Uncharacterized protein</fullName>
    </submittedName>
</protein>
<dbReference type="GO" id="GO:0002764">
    <property type="term" value="P:immune response-regulating signaling pathway"/>
    <property type="evidence" value="ECO:0007669"/>
    <property type="project" value="TreeGrafter"/>
</dbReference>
<dbReference type="PANTHER" id="PTHR11738:SF186">
    <property type="entry name" value="OSTEOCLAST-ASSOCIATED IMMUNOGLOBULIN-LIKE RECEPTOR"/>
    <property type="match status" value="1"/>
</dbReference>
<reference evidence="4" key="1">
    <citation type="submission" date="2025-08" db="UniProtKB">
        <authorList>
            <consortium name="Ensembl"/>
        </authorList>
    </citation>
    <scope>IDENTIFICATION</scope>
</reference>
<feature type="region of interest" description="Disordered" evidence="2">
    <location>
        <begin position="93"/>
        <end position="137"/>
    </location>
</feature>
<dbReference type="Ensembl" id="ENSCPIT00010002022.1">
    <property type="protein sequence ID" value="ENSCPIP00010001722.1"/>
    <property type="gene ID" value="ENSCPIG00010001363.1"/>
</dbReference>
<evidence type="ECO:0000313" key="4">
    <source>
        <dbReference type="Ensembl" id="ENSCPIP00010001722.1"/>
    </source>
</evidence>
<dbReference type="InterPro" id="IPR036179">
    <property type="entry name" value="Ig-like_dom_sf"/>
</dbReference>
<proteinExistence type="predicted"/>
<evidence type="ECO:0000256" key="1">
    <source>
        <dbReference type="ARBA" id="ARBA00023157"/>
    </source>
</evidence>
<organism evidence="4 5">
    <name type="scientific">Chrysolophus pictus</name>
    <name type="common">Golden pheasant</name>
    <name type="synonym">Phasianus pictus</name>
    <dbReference type="NCBI Taxonomy" id="9089"/>
    <lineage>
        <taxon>Eukaryota</taxon>
        <taxon>Metazoa</taxon>
        <taxon>Chordata</taxon>
        <taxon>Craniata</taxon>
        <taxon>Vertebrata</taxon>
        <taxon>Euteleostomi</taxon>
        <taxon>Archelosauria</taxon>
        <taxon>Archosauria</taxon>
        <taxon>Dinosauria</taxon>
        <taxon>Saurischia</taxon>
        <taxon>Theropoda</taxon>
        <taxon>Coelurosauria</taxon>
        <taxon>Aves</taxon>
        <taxon>Neognathae</taxon>
        <taxon>Galloanserae</taxon>
        <taxon>Galliformes</taxon>
        <taxon>Phasianidae</taxon>
        <taxon>Phasianinae</taxon>
        <taxon>Chrysolophus</taxon>
    </lineage>
</organism>
<sequence>MDMDMVQDMAEFPLVSVKEEDAVRYQCQYWVLEPPGTSGKSEPVELVVTGEGTGESRWPWAVPPELCSIPVSSLYSDPRYPPANISLSQRNVWRRGPMSPSSAATRSMGAPSSCTRMGTQPLSSTKNPTIRAQPPSPFLTPADSGTYRCSYHIGSFRRPSSCLGDNVTLEVIARSAHPGAERRPHGNLVVAVVRGCSAALVFGLGLYFVLDARSLWIRRDDSPGWEDS</sequence>
<evidence type="ECO:0000256" key="3">
    <source>
        <dbReference type="SAM" id="Phobius"/>
    </source>
</evidence>
<dbReference type="InterPro" id="IPR050412">
    <property type="entry name" value="Ig-like_Receptors_ImmuneReg"/>
</dbReference>
<feature type="compositionally biased region" description="Polar residues" evidence="2">
    <location>
        <begin position="99"/>
        <end position="130"/>
    </location>
</feature>
<keyword evidence="5" id="KW-1185">Reference proteome</keyword>
<feature type="transmembrane region" description="Helical" evidence="3">
    <location>
        <begin position="188"/>
        <end position="210"/>
    </location>
</feature>
<keyword evidence="1" id="KW-1015">Disulfide bond</keyword>
<dbReference type="PANTHER" id="PTHR11738">
    <property type="entry name" value="MHC CLASS I NK CELL RECEPTOR"/>
    <property type="match status" value="1"/>
</dbReference>
<dbReference type="AlphaFoldDB" id="A0A8C3PV23"/>
<keyword evidence="3" id="KW-0812">Transmembrane</keyword>
<dbReference type="SUPFAM" id="SSF48726">
    <property type="entry name" value="Immunoglobulin"/>
    <property type="match status" value="1"/>
</dbReference>
<dbReference type="Proteomes" id="UP000694543">
    <property type="component" value="Unplaced"/>
</dbReference>
<evidence type="ECO:0000313" key="5">
    <source>
        <dbReference type="Proteomes" id="UP000694543"/>
    </source>
</evidence>
<keyword evidence="3" id="KW-0472">Membrane</keyword>
<dbReference type="InterPro" id="IPR013783">
    <property type="entry name" value="Ig-like_fold"/>
</dbReference>
<keyword evidence="3" id="KW-1133">Transmembrane helix</keyword>
<evidence type="ECO:0000256" key="2">
    <source>
        <dbReference type="SAM" id="MobiDB-lite"/>
    </source>
</evidence>
<dbReference type="Gene3D" id="2.60.40.10">
    <property type="entry name" value="Immunoglobulins"/>
    <property type="match status" value="1"/>
</dbReference>
<accession>A0A8C3PV23</accession>
<reference evidence="4" key="2">
    <citation type="submission" date="2025-09" db="UniProtKB">
        <authorList>
            <consortium name="Ensembl"/>
        </authorList>
    </citation>
    <scope>IDENTIFICATION</scope>
</reference>